<evidence type="ECO:0000313" key="5">
    <source>
        <dbReference type="EMBL" id="KAF9665852.1"/>
    </source>
</evidence>
<name>A0A835J774_9ROSI</name>
<evidence type="ECO:0000256" key="2">
    <source>
        <dbReference type="PROSITE-ProRule" id="PRU00176"/>
    </source>
</evidence>
<feature type="region of interest" description="Disordered" evidence="3">
    <location>
        <begin position="951"/>
        <end position="979"/>
    </location>
</feature>
<dbReference type="SMART" id="SM00355">
    <property type="entry name" value="ZnF_C2H2"/>
    <property type="match status" value="5"/>
</dbReference>
<dbReference type="PANTHER" id="PTHR47487">
    <property type="entry name" value="OS06G0651300 PROTEIN-RELATED"/>
    <property type="match status" value="1"/>
</dbReference>
<feature type="domain" description="RRM" evidence="4">
    <location>
        <begin position="858"/>
        <end position="930"/>
    </location>
</feature>
<keyword evidence="6" id="KW-1185">Reference proteome</keyword>
<evidence type="ECO:0000259" key="4">
    <source>
        <dbReference type="PROSITE" id="PS50102"/>
    </source>
</evidence>
<dbReference type="Gene3D" id="3.30.160.60">
    <property type="entry name" value="Classic Zinc Finger"/>
    <property type="match status" value="5"/>
</dbReference>
<dbReference type="InterPro" id="IPR004345">
    <property type="entry name" value="TB2_DP1_HVA22"/>
</dbReference>
<dbReference type="SUPFAM" id="SSF54928">
    <property type="entry name" value="RNA-binding domain, RBD"/>
    <property type="match status" value="1"/>
</dbReference>
<dbReference type="SMART" id="SM00360">
    <property type="entry name" value="RRM"/>
    <property type="match status" value="1"/>
</dbReference>
<keyword evidence="1" id="KW-1015">Disulfide bond</keyword>
<dbReference type="InterPro" id="IPR013087">
    <property type="entry name" value="Znf_C2H2_type"/>
</dbReference>
<evidence type="ECO:0000313" key="6">
    <source>
        <dbReference type="Proteomes" id="UP000657918"/>
    </source>
</evidence>
<feature type="compositionally biased region" description="Pro residues" evidence="3">
    <location>
        <begin position="14"/>
        <end position="35"/>
    </location>
</feature>
<dbReference type="InterPro" id="IPR000504">
    <property type="entry name" value="RRM_dom"/>
</dbReference>
<gene>
    <name evidence="5" type="ORF">SADUNF_Sadunf16G0167400</name>
</gene>
<dbReference type="InterPro" id="IPR035979">
    <property type="entry name" value="RBD_domain_sf"/>
</dbReference>
<evidence type="ECO:0000256" key="1">
    <source>
        <dbReference type="ARBA" id="ARBA00023157"/>
    </source>
</evidence>
<dbReference type="SMART" id="SM00451">
    <property type="entry name" value="ZnF_U1"/>
    <property type="match status" value="5"/>
</dbReference>
<dbReference type="Gene3D" id="3.30.70.330">
    <property type="match status" value="1"/>
</dbReference>
<dbReference type="Pfam" id="PF00076">
    <property type="entry name" value="RRM_1"/>
    <property type="match status" value="1"/>
</dbReference>
<protein>
    <recommendedName>
        <fullName evidence="4">RRM domain-containing protein</fullName>
    </recommendedName>
</protein>
<feature type="compositionally biased region" description="Low complexity" evidence="3">
    <location>
        <begin position="1"/>
        <end position="13"/>
    </location>
</feature>
<dbReference type="Pfam" id="PF12874">
    <property type="entry name" value="zf-met"/>
    <property type="match status" value="5"/>
</dbReference>
<dbReference type="InterPro" id="IPR012677">
    <property type="entry name" value="Nucleotide-bd_a/b_plait_sf"/>
</dbReference>
<dbReference type="PROSITE" id="PS00028">
    <property type="entry name" value="ZINC_FINGER_C2H2_1"/>
    <property type="match status" value="2"/>
</dbReference>
<proteinExistence type="predicted"/>
<dbReference type="Pfam" id="PF03134">
    <property type="entry name" value="TB2_DP1_HVA22"/>
    <property type="match status" value="1"/>
</dbReference>
<organism evidence="5 6">
    <name type="scientific">Salix dunnii</name>
    <dbReference type="NCBI Taxonomy" id="1413687"/>
    <lineage>
        <taxon>Eukaryota</taxon>
        <taxon>Viridiplantae</taxon>
        <taxon>Streptophyta</taxon>
        <taxon>Embryophyta</taxon>
        <taxon>Tracheophyta</taxon>
        <taxon>Spermatophyta</taxon>
        <taxon>Magnoliopsida</taxon>
        <taxon>eudicotyledons</taxon>
        <taxon>Gunneridae</taxon>
        <taxon>Pentapetalae</taxon>
        <taxon>rosids</taxon>
        <taxon>fabids</taxon>
        <taxon>Malpighiales</taxon>
        <taxon>Salicaceae</taxon>
        <taxon>Saliceae</taxon>
        <taxon>Salix</taxon>
    </lineage>
</organism>
<accession>A0A835J774</accession>
<dbReference type="GO" id="GO:0003723">
    <property type="term" value="F:RNA binding"/>
    <property type="evidence" value="ECO:0007669"/>
    <property type="project" value="UniProtKB-UniRule"/>
</dbReference>
<keyword evidence="2" id="KW-0694">RNA-binding</keyword>
<dbReference type="Pfam" id="PF06747">
    <property type="entry name" value="CHCH"/>
    <property type="match status" value="1"/>
</dbReference>
<comment type="caution">
    <text evidence="5">The sequence shown here is derived from an EMBL/GenBank/DDBJ whole genome shotgun (WGS) entry which is preliminary data.</text>
</comment>
<dbReference type="PROSITE" id="PS50102">
    <property type="entry name" value="RRM"/>
    <property type="match status" value="1"/>
</dbReference>
<dbReference type="InterPro" id="IPR036236">
    <property type="entry name" value="Znf_C2H2_sf"/>
</dbReference>
<feature type="region of interest" description="Disordered" evidence="3">
    <location>
        <begin position="1"/>
        <end position="44"/>
    </location>
</feature>
<dbReference type="InterPro" id="IPR003604">
    <property type="entry name" value="Matrin/U1-like-C_Znf_C2H2"/>
</dbReference>
<sequence length="989" mass="110004">MPRRSSGGRSARPAPRPAPARSPPPQTVNHAPPPAHVQSSGGGSILGGIGSTIAQGMAFGTGSAVAHRAVDAVMGPRTIQHETAVSEAAAAAAPTASSMGGADACNIHTKAFQDCVNNFGNDISKCQFYMDMLTECRKNSGAMLGSKDLYGKLMMLFNTITPAKRSFTELFYGKNTRIYLKRLNKKMLEPITLEALISGARKYAIWRELYVLLDKSLLKVKQVMTIIYWWKMQLDKPFKQNHSYNKNLDLRNNKKKQVSERSTYSKRFSTPLNTTINEILMIGCFCFMGAGLCASIQAIETNSNRDTQKLITYWVSISVVLFFERACELEWLTFWPYIKLMIVGCLVLPDFDGSLCVYQHLVHPCLSMDPGIITCQFKRLKELFYKKDDFLVEVERYVKENGTDALENLIASTKTSAEPIVAANEIKAVAVEDRLKFEPSNHQVPLKDSSASKITEKIEVESTKQIKLEQPKLPVRLKDSNAVETAEEKEVASTMQLKFEQPKLPVLSIDNNTVGITEKKEVSSTKQVRQIEPIIGQTENRTFLPLENINKAAPIIGSRDLHEILPPKKVQKIWTCAICQVTVQSETVLNSHLQGNRHKSACDQLKVKNRTPKGEVSPAPVGKKSNVTTETARIGVRDHTGITSPQNGQKAWTCFVCQLTLKSQIDINSHLQGKQHQKACALLNSKNQASNSNAVSASAGKKTEIPVNNPKKCVISNNTSPENKIHEAKKQGKQENPMKSLLGEIKNSKWWCATCNVSCTSEADMACHLRGNKHLDSRISRWQCTICDVSCTSEADMACHLRGKKHLDSRISKWQCTICDVSCTSEGDLRCHLNGNKHLSRIQNMKNRDGALYSMKVNNVYVKNSVESTTDEGLKDVFTKHGAITSAVMIRDADEKSKCFEFVNFEKAEDADEAVKTLNGKEIDGEECYVGKWYMKTGGATFEGNLDGQNSLDFRESHDMSTKNPRMHAPGYSSFPGSDVLHEDKNRVW</sequence>
<dbReference type="PANTHER" id="PTHR47487:SF16">
    <property type="entry name" value="C2H2-TYPE DOMAIN-CONTAINING PROTEIN"/>
    <property type="match status" value="1"/>
</dbReference>
<dbReference type="InterPro" id="IPR010625">
    <property type="entry name" value="CHCH"/>
</dbReference>
<dbReference type="GO" id="GO:0008270">
    <property type="term" value="F:zinc ion binding"/>
    <property type="evidence" value="ECO:0007669"/>
    <property type="project" value="InterPro"/>
</dbReference>
<dbReference type="AlphaFoldDB" id="A0A835J774"/>
<dbReference type="SUPFAM" id="SSF57667">
    <property type="entry name" value="beta-beta-alpha zinc fingers"/>
    <property type="match status" value="5"/>
</dbReference>
<evidence type="ECO:0000256" key="3">
    <source>
        <dbReference type="SAM" id="MobiDB-lite"/>
    </source>
</evidence>
<dbReference type="Proteomes" id="UP000657918">
    <property type="component" value="Chromosome 16"/>
</dbReference>
<dbReference type="EMBL" id="JADGMS010000016">
    <property type="protein sequence ID" value="KAF9665852.1"/>
    <property type="molecule type" value="Genomic_DNA"/>
</dbReference>
<reference evidence="5 6" key="1">
    <citation type="submission" date="2020-10" db="EMBL/GenBank/DDBJ databases">
        <title>Plant Genome Project.</title>
        <authorList>
            <person name="Zhang R.-G."/>
        </authorList>
    </citation>
    <scope>NUCLEOTIDE SEQUENCE [LARGE SCALE GENOMIC DNA]</scope>
    <source>
        <strain evidence="5">FAFU-HL-1</strain>
        <tissue evidence="5">Leaf</tissue>
    </source>
</reference>
<dbReference type="OrthoDB" id="434647at2759"/>